<protein>
    <recommendedName>
        <fullName evidence="8">Probable membrane transporter protein</fullName>
    </recommendedName>
</protein>
<keyword evidence="7 8" id="KW-0472">Membrane</keyword>
<dbReference type="InterPro" id="IPR002781">
    <property type="entry name" value="TM_pro_TauE-like"/>
</dbReference>
<dbReference type="GO" id="GO:0005886">
    <property type="term" value="C:plasma membrane"/>
    <property type="evidence" value="ECO:0007669"/>
    <property type="project" value="UniProtKB-SubCell"/>
</dbReference>
<proteinExistence type="inferred from homology"/>
<comment type="similarity">
    <text evidence="2 8">Belongs to the 4-toluene sulfonate uptake permease (TSUP) (TC 2.A.102) family.</text>
</comment>
<evidence type="ECO:0000256" key="1">
    <source>
        <dbReference type="ARBA" id="ARBA00004651"/>
    </source>
</evidence>
<dbReference type="HOGENOM" id="CLU_054750_7_1_6"/>
<feature type="transmembrane region" description="Helical" evidence="8">
    <location>
        <begin position="232"/>
        <end position="252"/>
    </location>
</feature>
<evidence type="ECO:0000313" key="9">
    <source>
        <dbReference type="EMBL" id="CAG70264.1"/>
    </source>
</evidence>
<evidence type="ECO:0000256" key="4">
    <source>
        <dbReference type="ARBA" id="ARBA00022475"/>
    </source>
</evidence>
<dbReference type="AlphaFoldDB" id="Q6F6Q3"/>
<keyword evidence="5 8" id="KW-0812">Transmembrane</keyword>
<accession>Q6F6Q3</accession>
<keyword evidence="6 8" id="KW-1133">Transmembrane helix</keyword>
<evidence type="ECO:0000256" key="5">
    <source>
        <dbReference type="ARBA" id="ARBA00022692"/>
    </source>
</evidence>
<reference evidence="9 10" key="1">
    <citation type="journal article" date="2004" name="Nucleic Acids Res.">
        <title>Unique features revealed by the genome sequence of Acinetobacter sp. ADP1, a versatile and naturally transformation competent bacterium.</title>
        <authorList>
            <person name="Barbe V."/>
            <person name="Vallenet D."/>
            <person name="Fonknechten N."/>
            <person name="Kreimeyer A."/>
            <person name="Oztas S."/>
            <person name="Labarre L."/>
            <person name="Cruveiller S."/>
            <person name="Robert C."/>
            <person name="Duprat S."/>
            <person name="Wincker P."/>
            <person name="Ornston L.N."/>
            <person name="Weissenbach J."/>
            <person name="Marliere P."/>
            <person name="Cohen G.N."/>
            <person name="Medigue C."/>
        </authorList>
    </citation>
    <scope>NUCLEOTIDE SEQUENCE [LARGE SCALE GENOMIC DNA]</scope>
    <source>
        <strain evidence="10">ATCC 33305 / BD413 / ADP1</strain>
    </source>
</reference>
<feature type="transmembrane region" description="Helical" evidence="8">
    <location>
        <begin position="201"/>
        <end position="220"/>
    </location>
</feature>
<dbReference type="eggNOG" id="COG0730">
    <property type="taxonomic scope" value="Bacteria"/>
</dbReference>
<dbReference type="Proteomes" id="UP000000430">
    <property type="component" value="Chromosome"/>
</dbReference>
<dbReference type="PANTHER" id="PTHR30269">
    <property type="entry name" value="TRANSMEMBRANE PROTEIN YFCA"/>
    <property type="match status" value="1"/>
</dbReference>
<dbReference type="KEGG" id="aci:ACIAD3630"/>
<feature type="transmembrane region" description="Helical" evidence="8">
    <location>
        <begin position="139"/>
        <end position="160"/>
    </location>
</feature>
<name>Q6F6Q3_ACIAD</name>
<keyword evidence="4 8" id="KW-1003">Cell membrane</keyword>
<evidence type="ECO:0000256" key="2">
    <source>
        <dbReference type="ARBA" id="ARBA00009142"/>
    </source>
</evidence>
<feature type="transmembrane region" description="Helical" evidence="8">
    <location>
        <begin position="172"/>
        <end position="195"/>
    </location>
</feature>
<dbReference type="InterPro" id="IPR052017">
    <property type="entry name" value="TSUP"/>
</dbReference>
<evidence type="ECO:0000256" key="6">
    <source>
        <dbReference type="ARBA" id="ARBA00022989"/>
    </source>
</evidence>
<feature type="transmembrane region" description="Helical" evidence="8">
    <location>
        <begin position="78"/>
        <end position="96"/>
    </location>
</feature>
<feature type="transmembrane region" description="Helical" evidence="8">
    <location>
        <begin position="108"/>
        <end position="127"/>
    </location>
</feature>
<sequence>MNLERKQMDMLLLVMGVFIFAGLVKGTLGLGLPTVAMGLMSMVISPFQAAALLIVPSMITNIWQLFAEGRIWPLVRRFWTLLLGIMVGTYWSFLPTLSASSGQTSEGLLGAMLVAYGIYGLFVKQLPDLSPYERWLSPVIGYLGGALIVATGVIIIPAVPYLQSLRLKRDDLVQALGLVFTLSTIFLAIYLYVYTGAATEIDYRLAWIAVLPALLGMWWGQKIRYQIPEQKFRRLFFIGLILLGTYMLVTSIH</sequence>
<evidence type="ECO:0000256" key="3">
    <source>
        <dbReference type="ARBA" id="ARBA00022448"/>
    </source>
</evidence>
<dbReference type="EMBL" id="CR543861">
    <property type="protein sequence ID" value="CAG70264.1"/>
    <property type="molecule type" value="Genomic_DNA"/>
</dbReference>
<feature type="transmembrane region" description="Helical" evidence="8">
    <location>
        <begin position="12"/>
        <end position="35"/>
    </location>
</feature>
<evidence type="ECO:0000256" key="8">
    <source>
        <dbReference type="RuleBase" id="RU363041"/>
    </source>
</evidence>
<evidence type="ECO:0000313" key="10">
    <source>
        <dbReference type="Proteomes" id="UP000000430"/>
    </source>
</evidence>
<dbReference type="STRING" id="202950.GCA_001485005_01593"/>
<dbReference type="Pfam" id="PF01925">
    <property type="entry name" value="TauE"/>
    <property type="match status" value="1"/>
</dbReference>
<evidence type="ECO:0000256" key="7">
    <source>
        <dbReference type="ARBA" id="ARBA00023136"/>
    </source>
</evidence>
<gene>
    <name evidence="9" type="ordered locus">ACIAD3630</name>
</gene>
<keyword evidence="3" id="KW-0813">Transport</keyword>
<comment type="subcellular location">
    <subcellularLocation>
        <location evidence="1 8">Cell membrane</location>
        <topology evidence="1 8">Multi-pass membrane protein</topology>
    </subcellularLocation>
</comment>
<organism evidence="9 10">
    <name type="scientific">Acinetobacter baylyi (strain ATCC 33305 / BD413 / ADP1)</name>
    <dbReference type="NCBI Taxonomy" id="62977"/>
    <lineage>
        <taxon>Bacteria</taxon>
        <taxon>Pseudomonadati</taxon>
        <taxon>Pseudomonadota</taxon>
        <taxon>Gammaproteobacteria</taxon>
        <taxon>Moraxellales</taxon>
        <taxon>Moraxellaceae</taxon>
        <taxon>Acinetobacter</taxon>
    </lineage>
</organism>
<dbReference type="PANTHER" id="PTHR30269:SF32">
    <property type="entry name" value="MEMBRANE TRANSPORTER PROTEIN-RELATED"/>
    <property type="match status" value="1"/>
</dbReference>
<feature type="transmembrane region" description="Helical" evidence="8">
    <location>
        <begin position="47"/>
        <end position="66"/>
    </location>
</feature>